<feature type="transmembrane region" description="Helical" evidence="6">
    <location>
        <begin position="182"/>
        <end position="199"/>
    </location>
</feature>
<dbReference type="EMBL" id="LT629690">
    <property type="protein sequence ID" value="SDF37516.1"/>
    <property type="molecule type" value="Genomic_DNA"/>
</dbReference>
<evidence type="ECO:0000313" key="8">
    <source>
        <dbReference type="Proteomes" id="UP000182427"/>
    </source>
</evidence>
<evidence type="ECO:0000256" key="1">
    <source>
        <dbReference type="ARBA" id="ARBA00004651"/>
    </source>
</evidence>
<dbReference type="GO" id="GO:0005886">
    <property type="term" value="C:plasma membrane"/>
    <property type="evidence" value="ECO:0007669"/>
    <property type="project" value="UniProtKB-SubCell"/>
</dbReference>
<feature type="transmembrane region" description="Helical" evidence="6">
    <location>
        <begin position="403"/>
        <end position="420"/>
    </location>
</feature>
<evidence type="ECO:0000256" key="2">
    <source>
        <dbReference type="ARBA" id="ARBA00022475"/>
    </source>
</evidence>
<dbReference type="AlphaFoldDB" id="A0A1G7KK54"/>
<feature type="transmembrane region" description="Helical" evidence="6">
    <location>
        <begin position="12"/>
        <end position="33"/>
    </location>
</feature>
<keyword evidence="8" id="KW-1185">Reference proteome</keyword>
<organism evidence="7 8">
    <name type="scientific">Terriglobus roseus</name>
    <dbReference type="NCBI Taxonomy" id="392734"/>
    <lineage>
        <taxon>Bacteria</taxon>
        <taxon>Pseudomonadati</taxon>
        <taxon>Acidobacteriota</taxon>
        <taxon>Terriglobia</taxon>
        <taxon>Terriglobales</taxon>
        <taxon>Acidobacteriaceae</taxon>
        <taxon>Terriglobus</taxon>
    </lineage>
</organism>
<dbReference type="PANTHER" id="PTHR30250:SF26">
    <property type="entry name" value="PSMA PROTEIN"/>
    <property type="match status" value="1"/>
</dbReference>
<keyword evidence="3 6" id="KW-0812">Transmembrane</keyword>
<dbReference type="Pfam" id="PF13440">
    <property type="entry name" value="Polysacc_synt_3"/>
    <property type="match status" value="1"/>
</dbReference>
<dbReference type="PANTHER" id="PTHR30250">
    <property type="entry name" value="PST FAMILY PREDICTED COLANIC ACID TRANSPORTER"/>
    <property type="match status" value="1"/>
</dbReference>
<keyword evidence="2" id="KW-1003">Cell membrane</keyword>
<dbReference type="RefSeq" id="WP_083345186.1">
    <property type="nucleotide sequence ID" value="NZ_LT629690.1"/>
</dbReference>
<feature type="transmembrane region" description="Helical" evidence="6">
    <location>
        <begin position="369"/>
        <end position="391"/>
    </location>
</feature>
<comment type="subcellular location">
    <subcellularLocation>
        <location evidence="1">Cell membrane</location>
        <topology evidence="1">Multi-pass membrane protein</topology>
    </subcellularLocation>
</comment>
<evidence type="ECO:0000256" key="4">
    <source>
        <dbReference type="ARBA" id="ARBA00022989"/>
    </source>
</evidence>
<feature type="transmembrane region" description="Helical" evidence="6">
    <location>
        <begin position="154"/>
        <end position="176"/>
    </location>
</feature>
<gene>
    <name evidence="7" type="ORF">SAMN05444167_2214</name>
</gene>
<sequence>MKEQMQNVFYGVLDYVAYPAAMLLAAPMLMHTLGVDGYGLWSVMAAIVSAASIVASGFGDAAIKQVSRDRVKDPDAVLITVRTLFLISAALAVLLAVPILVASPWIAARVARGDLLLRADCSYSILLVSLLIVQRVIESVFISTQRAYERYGAAVRISIFARIGSLVIGILTAALFPHVWCVLLVTALCNIAATVLQHYRMRQLLHVQHLRPLWNANAMALLFQFGKYSWLLAVSGVVFGQLDRLFLGMWLGAPTIAAYAICAQIAQPIYGVSAAGLHVLFPYLSHRAAAGSSESLTKSLAIATAGNIVFAVIAAFILQAVGLHFLALLGRAGLNSDSQHLLAPLVWSSSLLAISVVPTYALYALDRVHLVALVNVLGAFVCIGCMAILGLHFGAMGIALARLAYGLICILLYLPLWRALKNRASVIHASAVLCEEV</sequence>
<feature type="transmembrane region" description="Helical" evidence="6">
    <location>
        <begin position="115"/>
        <end position="133"/>
    </location>
</feature>
<feature type="transmembrane region" description="Helical" evidence="6">
    <location>
        <begin position="305"/>
        <end position="329"/>
    </location>
</feature>
<name>A0A1G7KK54_9BACT</name>
<dbReference type="OrthoDB" id="111924at2"/>
<protein>
    <submittedName>
        <fullName evidence="7">Membrane protein involved in the export of O-antigen and teichoic acid</fullName>
    </submittedName>
</protein>
<feature type="transmembrane region" description="Helical" evidence="6">
    <location>
        <begin position="84"/>
        <end position="103"/>
    </location>
</feature>
<feature type="transmembrane region" description="Helical" evidence="6">
    <location>
        <begin position="39"/>
        <end position="63"/>
    </location>
</feature>
<dbReference type="Proteomes" id="UP000182427">
    <property type="component" value="Chromosome I"/>
</dbReference>
<evidence type="ECO:0000256" key="6">
    <source>
        <dbReference type="SAM" id="Phobius"/>
    </source>
</evidence>
<evidence type="ECO:0000256" key="3">
    <source>
        <dbReference type="ARBA" id="ARBA00022692"/>
    </source>
</evidence>
<evidence type="ECO:0000256" key="5">
    <source>
        <dbReference type="ARBA" id="ARBA00023136"/>
    </source>
</evidence>
<keyword evidence="5 6" id="KW-0472">Membrane</keyword>
<reference evidence="7 8" key="1">
    <citation type="submission" date="2016-10" db="EMBL/GenBank/DDBJ databases">
        <authorList>
            <person name="de Groot N.N."/>
        </authorList>
    </citation>
    <scope>NUCLEOTIDE SEQUENCE [LARGE SCALE GENOMIC DNA]</scope>
    <source>
        <strain evidence="7 8">GAS232</strain>
    </source>
</reference>
<feature type="transmembrane region" description="Helical" evidence="6">
    <location>
        <begin position="220"/>
        <end position="239"/>
    </location>
</feature>
<proteinExistence type="predicted"/>
<accession>A0A1G7KK54</accession>
<evidence type="ECO:0000313" key="7">
    <source>
        <dbReference type="EMBL" id="SDF37516.1"/>
    </source>
</evidence>
<keyword evidence="4 6" id="KW-1133">Transmembrane helix</keyword>
<feature type="transmembrane region" description="Helical" evidence="6">
    <location>
        <begin position="341"/>
        <end position="363"/>
    </location>
</feature>
<dbReference type="InterPro" id="IPR050833">
    <property type="entry name" value="Poly_Biosynth_Transport"/>
</dbReference>